<keyword evidence="6 8" id="KW-0472">Membrane</keyword>
<accession>A0ABQ2ZPD9</accession>
<keyword evidence="4 11" id="KW-0067">ATP-binding</keyword>
<dbReference type="PANTHER" id="PTHR43394:SF1">
    <property type="entry name" value="ATP-BINDING CASSETTE SUB-FAMILY B MEMBER 10, MITOCHONDRIAL"/>
    <property type="match status" value="1"/>
</dbReference>
<organism evidence="11 12">
    <name type="scientific">Streptomyces djakartensis</name>
    <dbReference type="NCBI Taxonomy" id="68193"/>
    <lineage>
        <taxon>Bacteria</taxon>
        <taxon>Bacillati</taxon>
        <taxon>Actinomycetota</taxon>
        <taxon>Actinomycetes</taxon>
        <taxon>Kitasatosporales</taxon>
        <taxon>Streptomycetaceae</taxon>
        <taxon>Streptomyces</taxon>
    </lineage>
</organism>
<reference evidence="12" key="1">
    <citation type="journal article" date="2019" name="Int. J. Syst. Evol. Microbiol.">
        <title>The Global Catalogue of Microorganisms (GCM) 10K type strain sequencing project: providing services to taxonomists for standard genome sequencing and annotation.</title>
        <authorList>
            <consortium name="The Broad Institute Genomics Platform"/>
            <consortium name="The Broad Institute Genome Sequencing Center for Infectious Disease"/>
            <person name="Wu L."/>
            <person name="Ma J."/>
        </authorList>
    </citation>
    <scope>NUCLEOTIDE SEQUENCE [LARGE SCALE GENOMIC DNA]</scope>
    <source>
        <strain evidence="12">JCM 4957</strain>
    </source>
</reference>
<keyword evidence="2 8" id="KW-0812">Transmembrane</keyword>
<dbReference type="InterPro" id="IPR017871">
    <property type="entry name" value="ABC_transporter-like_CS"/>
</dbReference>
<feature type="domain" description="ABC transporter" evidence="9">
    <location>
        <begin position="378"/>
        <end position="611"/>
    </location>
</feature>
<dbReference type="Proteomes" id="UP000653308">
    <property type="component" value="Unassembled WGS sequence"/>
</dbReference>
<keyword evidence="5 8" id="KW-1133">Transmembrane helix</keyword>
<dbReference type="InterPro" id="IPR036640">
    <property type="entry name" value="ABC1_TM_sf"/>
</dbReference>
<feature type="transmembrane region" description="Helical" evidence="8">
    <location>
        <begin position="276"/>
        <end position="298"/>
    </location>
</feature>
<protein>
    <submittedName>
        <fullName evidence="11">ABC transporter ATP-binding protein</fullName>
    </submittedName>
</protein>
<feature type="region of interest" description="Disordered" evidence="7">
    <location>
        <begin position="1"/>
        <end position="38"/>
    </location>
</feature>
<evidence type="ECO:0000256" key="8">
    <source>
        <dbReference type="SAM" id="Phobius"/>
    </source>
</evidence>
<dbReference type="InterPro" id="IPR027417">
    <property type="entry name" value="P-loop_NTPase"/>
</dbReference>
<comment type="subcellular location">
    <subcellularLocation>
        <location evidence="1">Cell membrane</location>
        <topology evidence="1">Multi-pass membrane protein</topology>
    </subcellularLocation>
</comment>
<evidence type="ECO:0000256" key="2">
    <source>
        <dbReference type="ARBA" id="ARBA00022692"/>
    </source>
</evidence>
<evidence type="ECO:0000313" key="11">
    <source>
        <dbReference type="EMBL" id="GGY22012.1"/>
    </source>
</evidence>
<dbReference type="PROSITE" id="PS50929">
    <property type="entry name" value="ABC_TM1F"/>
    <property type="match status" value="1"/>
</dbReference>
<keyword evidence="12" id="KW-1185">Reference proteome</keyword>
<evidence type="ECO:0000256" key="7">
    <source>
        <dbReference type="SAM" id="MobiDB-lite"/>
    </source>
</evidence>
<dbReference type="Pfam" id="PF00664">
    <property type="entry name" value="ABC_membrane"/>
    <property type="match status" value="1"/>
</dbReference>
<dbReference type="Gene3D" id="1.20.1560.10">
    <property type="entry name" value="ABC transporter type 1, transmembrane domain"/>
    <property type="match status" value="1"/>
</dbReference>
<dbReference type="InterPro" id="IPR003593">
    <property type="entry name" value="AAA+_ATPase"/>
</dbReference>
<dbReference type="PANTHER" id="PTHR43394">
    <property type="entry name" value="ATP-DEPENDENT PERMEASE MDL1, MITOCHONDRIAL"/>
    <property type="match status" value="1"/>
</dbReference>
<evidence type="ECO:0000259" key="9">
    <source>
        <dbReference type="PROSITE" id="PS50893"/>
    </source>
</evidence>
<dbReference type="InterPro" id="IPR011527">
    <property type="entry name" value="ABC1_TM_dom"/>
</dbReference>
<dbReference type="SUPFAM" id="SSF90123">
    <property type="entry name" value="ABC transporter transmembrane region"/>
    <property type="match status" value="1"/>
</dbReference>
<evidence type="ECO:0000256" key="6">
    <source>
        <dbReference type="ARBA" id="ARBA00023136"/>
    </source>
</evidence>
<feature type="compositionally biased region" description="Low complexity" evidence="7">
    <location>
        <begin position="18"/>
        <end position="31"/>
    </location>
</feature>
<evidence type="ECO:0000259" key="10">
    <source>
        <dbReference type="PROSITE" id="PS50929"/>
    </source>
</evidence>
<dbReference type="Pfam" id="PF00005">
    <property type="entry name" value="ABC_tran"/>
    <property type="match status" value="1"/>
</dbReference>
<dbReference type="GO" id="GO:0005524">
    <property type="term" value="F:ATP binding"/>
    <property type="evidence" value="ECO:0007669"/>
    <property type="project" value="UniProtKB-KW"/>
</dbReference>
<feature type="transmembrane region" description="Helical" evidence="8">
    <location>
        <begin position="53"/>
        <end position="73"/>
    </location>
</feature>
<evidence type="ECO:0000313" key="12">
    <source>
        <dbReference type="Proteomes" id="UP000653308"/>
    </source>
</evidence>
<dbReference type="PROSITE" id="PS00211">
    <property type="entry name" value="ABC_TRANSPORTER_1"/>
    <property type="match status" value="1"/>
</dbReference>
<dbReference type="SMART" id="SM00382">
    <property type="entry name" value="AAA"/>
    <property type="match status" value="1"/>
</dbReference>
<keyword evidence="3" id="KW-0547">Nucleotide-binding</keyword>
<dbReference type="PROSITE" id="PS50893">
    <property type="entry name" value="ABC_TRANSPORTER_2"/>
    <property type="match status" value="1"/>
</dbReference>
<sequence>MQHTERPVQEGESGTMKATTSTDAATAAPAAGGTGAEESQQLRVLRELTRGRAAQTCAVALLALVSAAATLALPMVVGRLLAVIQRGDSPTWWVVAMVGAGLGSAAAGALAAYLLGLMGRELIRGLRVRTMRHSLELRLQDSRTEGSGNLVARLTADAAMVKNLVDIGPIQLPMAGITVLGTLVIMGLLDWVLLSITVLAFVVAVGLIALVVRGLRRRYTAVQGEIGALAQQFVAALDSLTIIKACRAERIVGDRLAARAGEVARLETGAARMESLMVPIINLGQQIALVSVVIGGGSRMLDGHLPLADFISFLLYLLQLTAPLIMAASGVSGLQMGLVARKRFEALFALPTETAARAATVPPGRVPTSPEDDAPTAVRFEDVVFAYDGHPVLRNVDLTVPPHGLTALVGLSGSGKTTALGLVEGFMEPDSGRIEVLGRPLADWPLDELRSRIAYVDQSSTLLQDTVRENLLLGRTDEPSDADLMAALDRVGLAEEIRRLPQGLDTVLGGAADLSGGQRQRLALARAVLADARLVLLDEPSSHLDSVNERKLRDVVDELAVDRAVLVVAHRISTVQHADRVIVLDAGRVVDQGTHMNLLDRCPDYADLVSGQVLSTVSR</sequence>
<feature type="transmembrane region" description="Helical" evidence="8">
    <location>
        <begin position="191"/>
        <end position="212"/>
    </location>
</feature>
<proteinExistence type="predicted"/>
<dbReference type="SUPFAM" id="SSF52540">
    <property type="entry name" value="P-loop containing nucleoside triphosphate hydrolases"/>
    <property type="match status" value="1"/>
</dbReference>
<dbReference type="Gene3D" id="3.40.50.300">
    <property type="entry name" value="P-loop containing nucleotide triphosphate hydrolases"/>
    <property type="match status" value="1"/>
</dbReference>
<evidence type="ECO:0000256" key="3">
    <source>
        <dbReference type="ARBA" id="ARBA00022741"/>
    </source>
</evidence>
<gene>
    <name evidence="11" type="ORF">GCM10010384_30850</name>
</gene>
<dbReference type="EMBL" id="BMWE01000008">
    <property type="protein sequence ID" value="GGY22012.1"/>
    <property type="molecule type" value="Genomic_DNA"/>
</dbReference>
<feature type="transmembrane region" description="Helical" evidence="8">
    <location>
        <begin position="163"/>
        <end position="185"/>
    </location>
</feature>
<evidence type="ECO:0000256" key="5">
    <source>
        <dbReference type="ARBA" id="ARBA00022989"/>
    </source>
</evidence>
<dbReference type="InterPro" id="IPR003439">
    <property type="entry name" value="ABC_transporter-like_ATP-bd"/>
</dbReference>
<comment type="caution">
    <text evidence="11">The sequence shown here is derived from an EMBL/GenBank/DDBJ whole genome shotgun (WGS) entry which is preliminary data.</text>
</comment>
<name>A0ABQ2ZPD9_9ACTN</name>
<feature type="domain" description="ABC transmembrane type-1" evidence="10">
    <location>
        <begin position="58"/>
        <end position="336"/>
    </location>
</feature>
<dbReference type="InterPro" id="IPR039421">
    <property type="entry name" value="Type_1_exporter"/>
</dbReference>
<evidence type="ECO:0000256" key="1">
    <source>
        <dbReference type="ARBA" id="ARBA00004651"/>
    </source>
</evidence>
<feature type="transmembrane region" description="Helical" evidence="8">
    <location>
        <begin position="310"/>
        <end position="334"/>
    </location>
</feature>
<feature type="transmembrane region" description="Helical" evidence="8">
    <location>
        <begin position="93"/>
        <end position="117"/>
    </location>
</feature>
<evidence type="ECO:0000256" key="4">
    <source>
        <dbReference type="ARBA" id="ARBA00022840"/>
    </source>
</evidence>